<dbReference type="STRING" id="322505.SAMN04487836_13217"/>
<keyword evidence="2" id="KW-1185">Reference proteome</keyword>
<dbReference type="Proteomes" id="UP000183028">
    <property type="component" value="Unassembled WGS sequence"/>
</dbReference>
<dbReference type="eggNOG" id="ENOG50330U0">
    <property type="taxonomic scope" value="Bacteria"/>
</dbReference>
<dbReference type="Pfam" id="PF11185">
    <property type="entry name" value="DUF2971"/>
    <property type="match status" value="1"/>
</dbReference>
<proteinExistence type="predicted"/>
<dbReference type="InterPro" id="IPR021352">
    <property type="entry name" value="DUF2971"/>
</dbReference>
<reference evidence="2" key="1">
    <citation type="submission" date="2016-10" db="EMBL/GenBank/DDBJ databases">
        <authorList>
            <person name="Varghese N."/>
        </authorList>
    </citation>
    <scope>NUCLEOTIDE SEQUENCE [LARGE SCALE GENOMIC DNA]</scope>
    <source>
        <strain evidence="2">DSM 20406</strain>
    </source>
</reference>
<evidence type="ECO:0000313" key="1">
    <source>
        <dbReference type="EMBL" id="SEI98034.1"/>
    </source>
</evidence>
<evidence type="ECO:0008006" key="3">
    <source>
        <dbReference type="Google" id="ProtNLM"/>
    </source>
</evidence>
<dbReference type="EMBL" id="FNYK01000041">
    <property type="protein sequence ID" value="SEI98034.1"/>
    <property type="molecule type" value="Genomic_DNA"/>
</dbReference>
<evidence type="ECO:0000313" key="2">
    <source>
        <dbReference type="Proteomes" id="UP000183028"/>
    </source>
</evidence>
<dbReference type="AlphaFoldDB" id="A0A1H6V517"/>
<protein>
    <recommendedName>
        <fullName evidence="3">DUF2971 domain-containing protein</fullName>
    </recommendedName>
</protein>
<sequence length="282" mass="32979">MHDLMKFKGIDHDEVLYHYTSCKSVQGILKSGIFFATKSSFLNDTNELAYILELVEMVISEVENAEYRHLLRLSIIETMEEFTQRNIYVLSFSTDPDSLTLWAEFGDKTGYNMAFDGKKLLDAIKEHHPITLHGHIIYDKAYQLKILRNLLFVKIPDELNITFKDIMEEEIKSQNTEAFQELTTRFQQDISRLAIFFKQNEFKSEQEYRIAFENPSKQSLSFREKDGFLLPYIQIYVGKLPLLSITVAPKNHVDLAPAGMRAYLEYLGYDTTVYFSQLKLRY</sequence>
<dbReference type="RefSeq" id="WP_074732379.1">
    <property type="nucleotide sequence ID" value="NZ_CACVPP010000020.1"/>
</dbReference>
<accession>A0A1H6V517</accession>
<gene>
    <name evidence="1" type="ORF">SAMN04487834_10417</name>
</gene>
<organism evidence="1 2">
    <name type="scientific">Sharpea azabuensis</name>
    <dbReference type="NCBI Taxonomy" id="322505"/>
    <lineage>
        <taxon>Bacteria</taxon>
        <taxon>Bacillati</taxon>
        <taxon>Bacillota</taxon>
        <taxon>Erysipelotrichia</taxon>
        <taxon>Erysipelotrichales</taxon>
        <taxon>Coprobacillaceae</taxon>
        <taxon>Sharpea</taxon>
    </lineage>
</organism>
<dbReference type="OrthoDB" id="3034312at2"/>
<name>A0A1H6V517_9FIRM</name>